<dbReference type="Proteomes" id="UP001596106">
    <property type="component" value="Unassembled WGS sequence"/>
</dbReference>
<feature type="domain" description="HTH cro/C1-type" evidence="2">
    <location>
        <begin position="12"/>
        <end position="66"/>
    </location>
</feature>
<dbReference type="PANTHER" id="PTHR46797">
    <property type="entry name" value="HTH-TYPE TRANSCRIPTIONAL REGULATOR"/>
    <property type="match status" value="1"/>
</dbReference>
<evidence type="ECO:0000259" key="2">
    <source>
        <dbReference type="PROSITE" id="PS50943"/>
    </source>
</evidence>
<gene>
    <name evidence="3" type="ORF">ACFPMF_07430</name>
</gene>
<accession>A0ABW0I6I0</accession>
<organism evidence="3 4">
    <name type="scientific">Larkinella bovis</name>
    <dbReference type="NCBI Taxonomy" id="683041"/>
    <lineage>
        <taxon>Bacteria</taxon>
        <taxon>Pseudomonadati</taxon>
        <taxon>Bacteroidota</taxon>
        <taxon>Cytophagia</taxon>
        <taxon>Cytophagales</taxon>
        <taxon>Spirosomataceae</taxon>
        <taxon>Larkinella</taxon>
    </lineage>
</organism>
<name>A0ABW0I6I0_9BACT</name>
<keyword evidence="1" id="KW-0238">DNA-binding</keyword>
<dbReference type="SUPFAM" id="SSF47413">
    <property type="entry name" value="lambda repressor-like DNA-binding domains"/>
    <property type="match status" value="1"/>
</dbReference>
<dbReference type="InterPro" id="IPR050807">
    <property type="entry name" value="TransReg_Diox_bact_type"/>
</dbReference>
<dbReference type="Pfam" id="PF01381">
    <property type="entry name" value="HTH_3"/>
    <property type="match status" value="1"/>
</dbReference>
<dbReference type="EMBL" id="JBHSMA010000002">
    <property type="protein sequence ID" value="MFC5409131.1"/>
    <property type="molecule type" value="Genomic_DNA"/>
</dbReference>
<dbReference type="PROSITE" id="PS50943">
    <property type="entry name" value="HTH_CROC1"/>
    <property type="match status" value="1"/>
</dbReference>
<reference evidence="4" key="1">
    <citation type="journal article" date="2019" name="Int. J. Syst. Evol. Microbiol.">
        <title>The Global Catalogue of Microorganisms (GCM) 10K type strain sequencing project: providing services to taxonomists for standard genome sequencing and annotation.</title>
        <authorList>
            <consortium name="The Broad Institute Genomics Platform"/>
            <consortium name="The Broad Institute Genome Sequencing Center for Infectious Disease"/>
            <person name="Wu L."/>
            <person name="Ma J."/>
        </authorList>
    </citation>
    <scope>NUCLEOTIDE SEQUENCE [LARGE SCALE GENOMIC DNA]</scope>
    <source>
        <strain evidence="4">CCUG 55250</strain>
    </source>
</reference>
<dbReference type="SMART" id="SM00530">
    <property type="entry name" value="HTH_XRE"/>
    <property type="match status" value="1"/>
</dbReference>
<dbReference type="CDD" id="cd00093">
    <property type="entry name" value="HTH_XRE"/>
    <property type="match status" value="1"/>
</dbReference>
<comment type="caution">
    <text evidence="3">The sequence shown here is derived from an EMBL/GenBank/DDBJ whole genome shotgun (WGS) entry which is preliminary data.</text>
</comment>
<evidence type="ECO:0000313" key="4">
    <source>
        <dbReference type="Proteomes" id="UP001596106"/>
    </source>
</evidence>
<dbReference type="InterPro" id="IPR010982">
    <property type="entry name" value="Lambda_DNA-bd_dom_sf"/>
</dbReference>
<proteinExistence type="predicted"/>
<dbReference type="PANTHER" id="PTHR46797:SF1">
    <property type="entry name" value="METHYLPHOSPHONATE SYNTHASE"/>
    <property type="match status" value="1"/>
</dbReference>
<protein>
    <submittedName>
        <fullName evidence="3">Helix-turn-helix domain-containing protein</fullName>
    </submittedName>
</protein>
<dbReference type="InterPro" id="IPR001387">
    <property type="entry name" value="Cro/C1-type_HTH"/>
</dbReference>
<evidence type="ECO:0000313" key="3">
    <source>
        <dbReference type="EMBL" id="MFC5409131.1"/>
    </source>
</evidence>
<evidence type="ECO:0000256" key="1">
    <source>
        <dbReference type="ARBA" id="ARBA00023125"/>
    </source>
</evidence>
<keyword evidence="4" id="KW-1185">Reference proteome</keyword>
<sequence length="70" mass="7703">MSNTPEEIGQLIRITRKKKQLTQKELGAKMGVSESAVNKLESGTRSLTVQTLKKVTEALGVKLCILFEEA</sequence>
<dbReference type="RefSeq" id="WP_379842770.1">
    <property type="nucleotide sequence ID" value="NZ_JBHSMA010000002.1"/>
</dbReference>
<dbReference type="Gene3D" id="1.10.260.40">
    <property type="entry name" value="lambda repressor-like DNA-binding domains"/>
    <property type="match status" value="1"/>
</dbReference>